<evidence type="ECO:0000313" key="2">
    <source>
        <dbReference type="EMBL" id="MPM51775.1"/>
    </source>
</evidence>
<organism evidence="2">
    <name type="scientific">bioreactor metagenome</name>
    <dbReference type="NCBI Taxonomy" id="1076179"/>
    <lineage>
        <taxon>unclassified sequences</taxon>
        <taxon>metagenomes</taxon>
        <taxon>ecological metagenomes</taxon>
    </lineage>
</organism>
<comment type="caution">
    <text evidence="2">The sequence shown here is derived from an EMBL/GenBank/DDBJ whole genome shotgun (WGS) entry which is preliminary data.</text>
</comment>
<reference evidence="2" key="1">
    <citation type="submission" date="2019-08" db="EMBL/GenBank/DDBJ databases">
        <authorList>
            <person name="Kucharzyk K."/>
            <person name="Murdoch R.W."/>
            <person name="Higgins S."/>
            <person name="Loffler F."/>
        </authorList>
    </citation>
    <scope>NUCLEOTIDE SEQUENCE</scope>
</reference>
<proteinExistence type="predicted"/>
<feature type="compositionally biased region" description="Basic and acidic residues" evidence="1">
    <location>
        <begin position="19"/>
        <end position="41"/>
    </location>
</feature>
<feature type="region of interest" description="Disordered" evidence="1">
    <location>
        <begin position="1"/>
        <end position="41"/>
    </location>
</feature>
<dbReference type="EMBL" id="VSSQ01013564">
    <property type="protein sequence ID" value="MPM51775.1"/>
    <property type="molecule type" value="Genomic_DNA"/>
</dbReference>
<accession>A0A645AEY9</accession>
<dbReference type="AlphaFoldDB" id="A0A645AEY9"/>
<sequence>MQVDHAGHHKDIGGGAEVQARERYAVGQQKREDDDDVSGEKVSEYVGRVGRRRLFFA</sequence>
<feature type="compositionally biased region" description="Basic and acidic residues" evidence="1">
    <location>
        <begin position="1"/>
        <end position="12"/>
    </location>
</feature>
<gene>
    <name evidence="2" type="ORF">SDC9_98526</name>
</gene>
<evidence type="ECO:0000256" key="1">
    <source>
        <dbReference type="SAM" id="MobiDB-lite"/>
    </source>
</evidence>
<protein>
    <submittedName>
        <fullName evidence="2">Uncharacterized protein</fullName>
    </submittedName>
</protein>
<name>A0A645AEY9_9ZZZZ</name>